<dbReference type="GO" id="GO:0016020">
    <property type="term" value="C:membrane"/>
    <property type="evidence" value="ECO:0007669"/>
    <property type="project" value="InterPro"/>
</dbReference>
<evidence type="ECO:0000259" key="4">
    <source>
        <dbReference type="Pfam" id="PF01145"/>
    </source>
</evidence>
<dbReference type="Pfam" id="PF01145">
    <property type="entry name" value="Band_7"/>
    <property type="match status" value="1"/>
</dbReference>
<dbReference type="InterPro" id="IPR001107">
    <property type="entry name" value="Band_7"/>
</dbReference>
<accession>A0A6S9A3L0</accession>
<dbReference type="PANTHER" id="PTHR43327:SF10">
    <property type="entry name" value="STOMATIN-LIKE PROTEIN 2, MITOCHONDRIAL"/>
    <property type="match status" value="1"/>
</dbReference>
<dbReference type="Pfam" id="PF16200">
    <property type="entry name" value="Band_7_C"/>
    <property type="match status" value="1"/>
</dbReference>
<dbReference type="EMBL" id="HBNS01019601">
    <property type="protein sequence ID" value="CAE4608532.1"/>
    <property type="molecule type" value="Transcribed_RNA"/>
</dbReference>
<dbReference type="GO" id="GO:0007005">
    <property type="term" value="P:mitochondrion organization"/>
    <property type="evidence" value="ECO:0007669"/>
    <property type="project" value="TreeGrafter"/>
</dbReference>
<gene>
    <name evidence="6" type="ORF">DBRI00130_LOCUS15604</name>
</gene>
<dbReference type="SUPFAM" id="SSF117892">
    <property type="entry name" value="Band 7/SPFH domain"/>
    <property type="match status" value="1"/>
</dbReference>
<name>A0A6S9A3L0_9STRA</name>
<proteinExistence type="inferred from homology"/>
<evidence type="ECO:0000256" key="3">
    <source>
        <dbReference type="ARBA" id="ARBA00023128"/>
    </source>
</evidence>
<evidence type="ECO:0000259" key="5">
    <source>
        <dbReference type="Pfam" id="PF16200"/>
    </source>
</evidence>
<dbReference type="InterPro" id="IPR001972">
    <property type="entry name" value="Stomatin_HflK_fam"/>
</dbReference>
<keyword evidence="3" id="KW-0496">Mitochondrion</keyword>
<evidence type="ECO:0000256" key="2">
    <source>
        <dbReference type="ARBA" id="ARBA00008164"/>
    </source>
</evidence>
<organism evidence="6">
    <name type="scientific">Ditylum brightwellii</name>
    <dbReference type="NCBI Taxonomy" id="49249"/>
    <lineage>
        <taxon>Eukaryota</taxon>
        <taxon>Sar</taxon>
        <taxon>Stramenopiles</taxon>
        <taxon>Ochrophyta</taxon>
        <taxon>Bacillariophyta</taxon>
        <taxon>Mediophyceae</taxon>
        <taxon>Lithodesmiophycidae</taxon>
        <taxon>Lithodesmiales</taxon>
        <taxon>Lithodesmiaceae</taxon>
        <taxon>Ditylum</taxon>
    </lineage>
</organism>
<dbReference type="PANTHER" id="PTHR43327">
    <property type="entry name" value="STOMATIN-LIKE PROTEIN 2, MITOCHONDRIAL"/>
    <property type="match status" value="1"/>
</dbReference>
<dbReference type="InterPro" id="IPR050710">
    <property type="entry name" value="Band7/mec-2_domain"/>
</dbReference>
<dbReference type="GO" id="GO:0005739">
    <property type="term" value="C:mitochondrion"/>
    <property type="evidence" value="ECO:0007669"/>
    <property type="project" value="UniProtKB-SubCell"/>
</dbReference>
<comment type="subcellular location">
    <subcellularLocation>
        <location evidence="1">Mitochondrion</location>
    </subcellularLocation>
</comment>
<dbReference type="PRINTS" id="PR00721">
    <property type="entry name" value="STOMATIN"/>
</dbReference>
<feature type="domain" description="STML2-like C-terminal extension" evidence="5">
    <location>
        <begin position="138"/>
        <end position="196"/>
    </location>
</feature>
<sequence length="205" mass="22423">MRSAIGEMELDEILHGRARLNSLIKGSLQEAAVVWGLEVRRYEITEITPDEQIRIAMDKQAAAERDRREQVLRAEGDKRRAELTSEGEKIRLTNESEGTLVKVRNEAEAQKTKLLREAEGEAAAMRLKAEAQAAAISAVAAEMNKEGGVEAAKLALARDLASMYGEMGQKSNTMIFNDRPGDLTALLSQAAVAIKAADKSTEETK</sequence>
<feature type="domain" description="Band 7" evidence="4">
    <location>
        <begin position="2"/>
        <end position="78"/>
    </location>
</feature>
<evidence type="ECO:0000256" key="1">
    <source>
        <dbReference type="ARBA" id="ARBA00004173"/>
    </source>
</evidence>
<evidence type="ECO:0008006" key="7">
    <source>
        <dbReference type="Google" id="ProtNLM"/>
    </source>
</evidence>
<comment type="similarity">
    <text evidence="2">Belongs to the band 7/mec-2 family.</text>
</comment>
<evidence type="ECO:0000313" key="6">
    <source>
        <dbReference type="EMBL" id="CAE4608532.1"/>
    </source>
</evidence>
<reference evidence="6" key="1">
    <citation type="submission" date="2021-01" db="EMBL/GenBank/DDBJ databases">
        <authorList>
            <person name="Corre E."/>
            <person name="Pelletier E."/>
            <person name="Niang G."/>
            <person name="Scheremetjew M."/>
            <person name="Finn R."/>
            <person name="Kale V."/>
            <person name="Holt S."/>
            <person name="Cochrane G."/>
            <person name="Meng A."/>
            <person name="Brown T."/>
            <person name="Cohen L."/>
        </authorList>
    </citation>
    <scope>NUCLEOTIDE SEQUENCE</scope>
    <source>
        <strain evidence="6">GSO104</strain>
    </source>
</reference>
<dbReference type="InterPro" id="IPR036013">
    <property type="entry name" value="Band_7/SPFH_dom_sf"/>
</dbReference>
<protein>
    <recommendedName>
        <fullName evidence="7">Band 7 domain-containing protein</fullName>
    </recommendedName>
</protein>
<dbReference type="InterPro" id="IPR032435">
    <property type="entry name" value="STML2-like_C"/>
</dbReference>
<dbReference type="Gene3D" id="3.30.479.30">
    <property type="entry name" value="Band 7 domain"/>
    <property type="match status" value="1"/>
</dbReference>
<dbReference type="AlphaFoldDB" id="A0A6S9A3L0"/>